<name>A0A9W9FGG5_9EURO</name>
<dbReference type="EMBL" id="JAPQKI010000005">
    <property type="protein sequence ID" value="KAJ5099547.1"/>
    <property type="molecule type" value="Genomic_DNA"/>
</dbReference>
<organism evidence="1 2">
    <name type="scientific">Penicillium argentinense</name>
    <dbReference type="NCBI Taxonomy" id="1131581"/>
    <lineage>
        <taxon>Eukaryota</taxon>
        <taxon>Fungi</taxon>
        <taxon>Dikarya</taxon>
        <taxon>Ascomycota</taxon>
        <taxon>Pezizomycotina</taxon>
        <taxon>Eurotiomycetes</taxon>
        <taxon>Eurotiomycetidae</taxon>
        <taxon>Eurotiales</taxon>
        <taxon>Aspergillaceae</taxon>
        <taxon>Penicillium</taxon>
    </lineage>
</organism>
<reference evidence="1" key="2">
    <citation type="journal article" date="2023" name="IMA Fungus">
        <title>Comparative genomic study of the Penicillium genus elucidates a diverse pangenome and 15 lateral gene transfer events.</title>
        <authorList>
            <person name="Petersen C."/>
            <person name="Sorensen T."/>
            <person name="Nielsen M.R."/>
            <person name="Sondergaard T.E."/>
            <person name="Sorensen J.L."/>
            <person name="Fitzpatrick D.A."/>
            <person name="Frisvad J.C."/>
            <person name="Nielsen K.L."/>
        </authorList>
    </citation>
    <scope>NUCLEOTIDE SEQUENCE</scope>
    <source>
        <strain evidence="1">IBT 30761</strain>
    </source>
</reference>
<sequence length="509" mass="57600">MLADLPPEIQSLVISFVPANRDIAALSHQCRQLYSLCDLELRQRFHRIKVTAKDEDIETVFNLLIEILKKPRLGTFVNHIECPVLTTITHEWTGTPQRHLAEEEMNLVQSMVREAGFEGLEKERVVSMLLQKTAKVETSNALDFAAYRYSKACETFISQAFVTSLMIVCPNLQSLAITLPFACYDPIYCPDIAMPLDLFLRRMLSIQMSPEPVPYLRQLRHVYFINLDKTGDGRSYVHLEFGGGMMLFGNLPSIESAATDAVELPDLEPPLPEESIDISKICIKHSSLNSNYLVRLILMPRVLKEFRYSVGGRESIEGGYPMFNPKAVIKALCGHKQRLQTLDVDVEGECLPFQLKEEDWEAEMDSHGSAWDLGEDEEMIKLIKRVWSRSGSLQDFVALKYLSLSINFLLYLAKGVSGEPDEKCEKRPLVDCLPPKLEHICVRGYKRGVNEDHDAQMDALVSLCESGLSTLKTIEGVKKVIPNAVTIEDIDEDGDLLWKSKYESSDYES</sequence>
<keyword evidence="2" id="KW-1185">Reference proteome</keyword>
<proteinExistence type="predicted"/>
<evidence type="ECO:0000313" key="2">
    <source>
        <dbReference type="Proteomes" id="UP001149074"/>
    </source>
</evidence>
<comment type="caution">
    <text evidence="1">The sequence shown here is derived from an EMBL/GenBank/DDBJ whole genome shotgun (WGS) entry which is preliminary data.</text>
</comment>
<reference evidence="1" key="1">
    <citation type="submission" date="2022-11" db="EMBL/GenBank/DDBJ databases">
        <authorList>
            <person name="Petersen C."/>
        </authorList>
    </citation>
    <scope>NUCLEOTIDE SEQUENCE</scope>
    <source>
        <strain evidence="1">IBT 30761</strain>
    </source>
</reference>
<dbReference type="RefSeq" id="XP_056475201.1">
    <property type="nucleotide sequence ID" value="XM_056619042.1"/>
</dbReference>
<protein>
    <recommendedName>
        <fullName evidence="3">F-box domain-containing protein</fullName>
    </recommendedName>
</protein>
<evidence type="ECO:0000313" key="1">
    <source>
        <dbReference type="EMBL" id="KAJ5099547.1"/>
    </source>
</evidence>
<evidence type="ECO:0008006" key="3">
    <source>
        <dbReference type="Google" id="ProtNLM"/>
    </source>
</evidence>
<dbReference type="OrthoDB" id="3437411at2759"/>
<dbReference type="Proteomes" id="UP001149074">
    <property type="component" value="Unassembled WGS sequence"/>
</dbReference>
<accession>A0A9W9FGG5</accession>
<dbReference type="GeneID" id="81358021"/>
<dbReference type="AlphaFoldDB" id="A0A9W9FGG5"/>
<gene>
    <name evidence="1" type="ORF">N7532_006548</name>
</gene>